<keyword evidence="2" id="KW-0227">DNA damage</keyword>
<dbReference type="Proteomes" id="UP000252770">
    <property type="component" value="Unassembled WGS sequence"/>
</dbReference>
<dbReference type="PANTHER" id="PTHR35369">
    <property type="entry name" value="BLR3025 PROTEIN-RELATED"/>
    <property type="match status" value="1"/>
</dbReference>
<dbReference type="AlphaFoldDB" id="A0A367YZ40"/>
<protein>
    <submittedName>
        <fullName evidence="6">DNA polymerase Y family protein</fullName>
    </submittedName>
</protein>
<evidence type="ECO:0000256" key="3">
    <source>
        <dbReference type="ARBA" id="ARBA00025589"/>
    </source>
</evidence>
<dbReference type="Gene3D" id="3.30.70.270">
    <property type="match status" value="1"/>
</dbReference>
<evidence type="ECO:0000313" key="7">
    <source>
        <dbReference type="Proteomes" id="UP000252770"/>
    </source>
</evidence>
<feature type="domain" description="UmuC" evidence="5">
    <location>
        <begin position="32"/>
        <end position="100"/>
    </location>
</feature>
<dbReference type="Gene3D" id="3.40.1170.60">
    <property type="match status" value="1"/>
</dbReference>
<dbReference type="InterPro" id="IPR043502">
    <property type="entry name" value="DNA/RNA_pol_sf"/>
</dbReference>
<dbReference type="SUPFAM" id="SSF56672">
    <property type="entry name" value="DNA/RNA polymerases"/>
    <property type="match status" value="1"/>
</dbReference>
<evidence type="ECO:0000256" key="1">
    <source>
        <dbReference type="ARBA" id="ARBA00010945"/>
    </source>
</evidence>
<organism evidence="6 7">
    <name type="scientific">Desertihabitans brevis</name>
    <dbReference type="NCBI Taxonomy" id="2268447"/>
    <lineage>
        <taxon>Bacteria</taxon>
        <taxon>Bacillati</taxon>
        <taxon>Actinomycetota</taxon>
        <taxon>Actinomycetes</taxon>
        <taxon>Propionibacteriales</taxon>
        <taxon>Propionibacteriaceae</taxon>
        <taxon>Desertihabitans</taxon>
    </lineage>
</organism>
<comment type="function">
    <text evidence="3">Poorly processive, error-prone DNA polymerase involved in untargeted mutagenesis. Copies undamaged DNA at stalled replication forks, which arise in vivo from mismatched or misaligned primer ends. These misaligned primers can be extended by PolIV. Exhibits no 3'-5' exonuclease (proofreading) activity. May be involved in translesional synthesis, in conjunction with the beta clamp from PolIII.</text>
</comment>
<evidence type="ECO:0000256" key="4">
    <source>
        <dbReference type="SAM" id="MobiDB-lite"/>
    </source>
</evidence>
<dbReference type="GO" id="GO:0006281">
    <property type="term" value="P:DNA repair"/>
    <property type="evidence" value="ECO:0007669"/>
    <property type="project" value="InterPro"/>
</dbReference>
<dbReference type="InterPro" id="IPR001126">
    <property type="entry name" value="UmuC"/>
</dbReference>
<sequence length="509" mass="55285">MTASAPRTMVVWCPDWPVTALLEEERLSAELPVAVLSKGLVHSCSPAARADGVRRGQRRRDAVSRCPELVLVDSQPERDARVFERVLRTVEEISPGVEALRPGLAALPVPSRYYGGEAEAAAVVAERLVATGTWDCRFGVADGLFAAEQAARLAAVQDSRVVPPGESAAFLAGLEVGVLEDPELVSLLRRMGIHTLGDFARLATADVATRFGRTGLHLHRLARGEDRRGSSGRTPPPELTREVSFAPGLETIEPIAFSSRETASLLVGELSRLGQVCTGLRIEVETEDGWQGSRRWSHPRWFSEVDVVDRLRWQLQAEPAPDPVRTVRFVPEVVESMGSTGDGLWGSAPDERIERGMARVQSLVGFDGVLTPRVQGGRQPAERQLLSPWGEQGTATRAAGLPWPGRIPPPAPTRVFAEPAPARVLAADGRPVALTGRGLVSAEPVGFQPDHGSPVVPVEAWAGPWPIDASWWDPQHARQVARFQLVGTDGSAWLLVVEGDRWWTEARYD</sequence>
<dbReference type="Gene3D" id="1.10.150.20">
    <property type="entry name" value="5' to 3' exonuclease, C-terminal subdomain"/>
    <property type="match status" value="1"/>
</dbReference>
<accession>A0A367YZ40</accession>
<reference evidence="6 7" key="1">
    <citation type="submission" date="2018-07" db="EMBL/GenBank/DDBJ databases">
        <title>Desertimonas flava gen. nov. sp. nov.</title>
        <authorList>
            <person name="Liu S."/>
        </authorList>
    </citation>
    <scope>NUCLEOTIDE SEQUENCE [LARGE SCALE GENOMIC DNA]</scope>
    <source>
        <strain evidence="6 7">16Sb5-5</strain>
    </source>
</reference>
<gene>
    <name evidence="6" type="ORF">DT076_01225</name>
</gene>
<dbReference type="InterPro" id="IPR043128">
    <property type="entry name" value="Rev_trsase/Diguanyl_cyclase"/>
</dbReference>
<keyword evidence="7" id="KW-1185">Reference proteome</keyword>
<evidence type="ECO:0000256" key="2">
    <source>
        <dbReference type="ARBA" id="ARBA00022763"/>
    </source>
</evidence>
<comment type="caution">
    <text evidence="6">The sequence shown here is derived from an EMBL/GenBank/DDBJ whole genome shotgun (WGS) entry which is preliminary data.</text>
</comment>
<name>A0A367YZ40_9ACTN</name>
<dbReference type="RefSeq" id="WP_114124823.1">
    <property type="nucleotide sequence ID" value="NZ_QOUI01000001.1"/>
</dbReference>
<dbReference type="PANTHER" id="PTHR35369:SF2">
    <property type="entry name" value="BLR3025 PROTEIN"/>
    <property type="match status" value="1"/>
</dbReference>
<feature type="region of interest" description="Disordered" evidence="4">
    <location>
        <begin position="222"/>
        <end position="241"/>
    </location>
</feature>
<evidence type="ECO:0000313" key="6">
    <source>
        <dbReference type="EMBL" id="RCK71120.1"/>
    </source>
</evidence>
<dbReference type="PROSITE" id="PS50173">
    <property type="entry name" value="UMUC"/>
    <property type="match status" value="1"/>
</dbReference>
<dbReference type="EMBL" id="QOUI01000001">
    <property type="protein sequence ID" value="RCK71120.1"/>
    <property type="molecule type" value="Genomic_DNA"/>
</dbReference>
<dbReference type="InterPro" id="IPR050356">
    <property type="entry name" value="SulA_CellDiv_inhibitor"/>
</dbReference>
<proteinExistence type="inferred from homology"/>
<dbReference type="Pfam" id="PF00817">
    <property type="entry name" value="IMS"/>
    <property type="match status" value="1"/>
</dbReference>
<evidence type="ECO:0000259" key="5">
    <source>
        <dbReference type="PROSITE" id="PS50173"/>
    </source>
</evidence>
<comment type="similarity">
    <text evidence="1">Belongs to the DNA polymerase type-Y family.</text>
</comment>
<dbReference type="CDD" id="cd03468">
    <property type="entry name" value="PolY_like"/>
    <property type="match status" value="1"/>
</dbReference>